<sequence>MFRLNDLRYLPHGEDRGGYAANNVSTRPLHNNNWSANAENSSLAWLPRMSKSVWTGPLAETVNLYFDARKRMPQPAQTCSRCVGPRHQKLSLVAFVLWGVGGEVAQASPVVVYVEKTREG</sequence>
<dbReference type="Proteomes" id="UP001305414">
    <property type="component" value="Unassembled WGS sequence"/>
</dbReference>
<gene>
    <name evidence="1" type="ORF">RRF57_005141</name>
</gene>
<keyword evidence="2" id="KW-1185">Reference proteome</keyword>
<dbReference type="EMBL" id="JAWHQM010000011">
    <property type="protein sequence ID" value="KAK5629425.1"/>
    <property type="molecule type" value="Genomic_DNA"/>
</dbReference>
<comment type="caution">
    <text evidence="1">The sequence shown here is derived from an EMBL/GenBank/DDBJ whole genome shotgun (WGS) entry which is preliminary data.</text>
</comment>
<evidence type="ECO:0000313" key="1">
    <source>
        <dbReference type="EMBL" id="KAK5629425.1"/>
    </source>
</evidence>
<evidence type="ECO:0000313" key="2">
    <source>
        <dbReference type="Proteomes" id="UP001305414"/>
    </source>
</evidence>
<protein>
    <submittedName>
        <fullName evidence="1">Uncharacterized protein</fullName>
    </submittedName>
</protein>
<proteinExistence type="predicted"/>
<reference evidence="1 2" key="1">
    <citation type="submission" date="2023-10" db="EMBL/GenBank/DDBJ databases">
        <title>Draft genome sequence of Xylaria bambusicola isolate GMP-LS, the root and basal stem rot pathogen of sugarcane in Indonesia.</title>
        <authorList>
            <person name="Selvaraj P."/>
            <person name="Muralishankar V."/>
            <person name="Muruganantham S."/>
            <person name="Sp S."/>
            <person name="Haryani S."/>
            <person name="Lau K.J.X."/>
            <person name="Naqvi N.I."/>
        </authorList>
    </citation>
    <scope>NUCLEOTIDE SEQUENCE [LARGE SCALE GENOMIC DNA]</scope>
    <source>
        <strain evidence="1">GMP-LS</strain>
    </source>
</reference>
<organism evidence="1 2">
    <name type="scientific">Xylaria bambusicola</name>
    <dbReference type="NCBI Taxonomy" id="326684"/>
    <lineage>
        <taxon>Eukaryota</taxon>
        <taxon>Fungi</taxon>
        <taxon>Dikarya</taxon>
        <taxon>Ascomycota</taxon>
        <taxon>Pezizomycotina</taxon>
        <taxon>Sordariomycetes</taxon>
        <taxon>Xylariomycetidae</taxon>
        <taxon>Xylariales</taxon>
        <taxon>Xylariaceae</taxon>
        <taxon>Xylaria</taxon>
    </lineage>
</organism>
<accession>A0AAN7UBV9</accession>
<name>A0AAN7UBV9_9PEZI</name>
<dbReference type="AlphaFoldDB" id="A0AAN7UBV9"/>